<evidence type="ECO:0000313" key="8">
    <source>
        <dbReference type="Proteomes" id="UP000622547"/>
    </source>
</evidence>
<dbReference type="GO" id="GO:0003677">
    <property type="term" value="F:DNA binding"/>
    <property type="evidence" value="ECO:0007669"/>
    <property type="project" value="UniProtKB-KW"/>
</dbReference>
<keyword evidence="1" id="KW-0805">Transcription regulation</keyword>
<dbReference type="PANTHER" id="PTHR30603:SF47">
    <property type="entry name" value="RNA POLYMERASE SIGMA FACTOR SIGD, CHLOROPLASTIC"/>
    <property type="match status" value="1"/>
</dbReference>
<dbReference type="PRINTS" id="PR00046">
    <property type="entry name" value="SIGMA70FCT"/>
</dbReference>
<proteinExistence type="predicted"/>
<comment type="caution">
    <text evidence="7">The sequence shown here is derived from an EMBL/GenBank/DDBJ whole genome shotgun (WGS) entry which is preliminary data.</text>
</comment>
<dbReference type="Pfam" id="PF04539">
    <property type="entry name" value="Sigma70_r3"/>
    <property type="match status" value="1"/>
</dbReference>
<dbReference type="PANTHER" id="PTHR30603">
    <property type="entry name" value="RNA POLYMERASE SIGMA FACTOR RPO"/>
    <property type="match status" value="1"/>
</dbReference>
<evidence type="ECO:0000256" key="3">
    <source>
        <dbReference type="ARBA" id="ARBA00023125"/>
    </source>
</evidence>
<evidence type="ECO:0000256" key="4">
    <source>
        <dbReference type="ARBA" id="ARBA00023163"/>
    </source>
</evidence>
<feature type="region of interest" description="Disordered" evidence="5">
    <location>
        <begin position="782"/>
        <end position="832"/>
    </location>
</feature>
<dbReference type="Pfam" id="PF04542">
    <property type="entry name" value="Sigma70_r2"/>
    <property type="match status" value="1"/>
</dbReference>
<dbReference type="Proteomes" id="UP000622547">
    <property type="component" value="Unassembled WGS sequence"/>
</dbReference>
<dbReference type="RefSeq" id="WP_204072743.1">
    <property type="nucleotide sequence ID" value="NZ_BAABHI010000037.1"/>
</dbReference>
<gene>
    <name evidence="7" type="ORF">Pph01_20290</name>
</gene>
<feature type="region of interest" description="Disordered" evidence="5">
    <location>
        <begin position="686"/>
        <end position="769"/>
    </location>
</feature>
<feature type="compositionally biased region" description="Low complexity" evidence="5">
    <location>
        <begin position="579"/>
        <end position="591"/>
    </location>
</feature>
<feature type="compositionally biased region" description="Polar residues" evidence="5">
    <location>
        <begin position="804"/>
        <end position="824"/>
    </location>
</feature>
<dbReference type="Pfam" id="PF04545">
    <property type="entry name" value="Sigma70_r4"/>
    <property type="match status" value="1"/>
</dbReference>
<keyword evidence="4" id="KW-0804">Transcription</keyword>
<evidence type="ECO:0000313" key="7">
    <source>
        <dbReference type="EMBL" id="GII37026.1"/>
    </source>
</evidence>
<dbReference type="InterPro" id="IPR014284">
    <property type="entry name" value="RNA_pol_sigma-70_dom"/>
</dbReference>
<feature type="region of interest" description="Disordered" evidence="5">
    <location>
        <begin position="425"/>
        <end position="445"/>
    </location>
</feature>
<dbReference type="SUPFAM" id="SSF88659">
    <property type="entry name" value="Sigma3 and sigma4 domains of RNA polymerase sigma factors"/>
    <property type="match status" value="2"/>
</dbReference>
<dbReference type="PROSITE" id="PS00716">
    <property type="entry name" value="SIGMA70_2"/>
    <property type="match status" value="1"/>
</dbReference>
<dbReference type="InterPro" id="IPR050239">
    <property type="entry name" value="Sigma-70_RNA_pol_init_factors"/>
</dbReference>
<dbReference type="GO" id="GO:0006352">
    <property type="term" value="P:DNA-templated transcription initiation"/>
    <property type="evidence" value="ECO:0007669"/>
    <property type="project" value="InterPro"/>
</dbReference>
<feature type="compositionally biased region" description="Basic and acidic residues" evidence="5">
    <location>
        <begin position="686"/>
        <end position="697"/>
    </location>
</feature>
<reference evidence="7 8" key="1">
    <citation type="submission" date="2021-01" db="EMBL/GenBank/DDBJ databases">
        <title>Whole genome shotgun sequence of Planotetraspora phitsanulokensis NBRC 104273.</title>
        <authorList>
            <person name="Komaki H."/>
            <person name="Tamura T."/>
        </authorList>
    </citation>
    <scope>NUCLEOTIDE SEQUENCE [LARGE SCALE GENOMIC DNA]</scope>
    <source>
        <strain evidence="7 8">NBRC 104273</strain>
    </source>
</reference>
<dbReference type="Gene3D" id="1.10.10.10">
    <property type="entry name" value="Winged helix-like DNA-binding domain superfamily/Winged helix DNA-binding domain"/>
    <property type="match status" value="2"/>
</dbReference>
<evidence type="ECO:0000259" key="6">
    <source>
        <dbReference type="PROSITE" id="PS00716"/>
    </source>
</evidence>
<evidence type="ECO:0000256" key="5">
    <source>
        <dbReference type="SAM" id="MobiDB-lite"/>
    </source>
</evidence>
<feature type="compositionally biased region" description="Basic and acidic residues" evidence="5">
    <location>
        <begin position="786"/>
        <end position="795"/>
    </location>
</feature>
<feature type="region of interest" description="Disordered" evidence="5">
    <location>
        <begin position="564"/>
        <end position="594"/>
    </location>
</feature>
<keyword evidence="2" id="KW-0731">Sigma factor</keyword>
<evidence type="ECO:0000256" key="2">
    <source>
        <dbReference type="ARBA" id="ARBA00023082"/>
    </source>
</evidence>
<organism evidence="7 8">
    <name type="scientific">Planotetraspora phitsanulokensis</name>
    <dbReference type="NCBI Taxonomy" id="575192"/>
    <lineage>
        <taxon>Bacteria</taxon>
        <taxon>Bacillati</taxon>
        <taxon>Actinomycetota</taxon>
        <taxon>Actinomycetes</taxon>
        <taxon>Streptosporangiales</taxon>
        <taxon>Streptosporangiaceae</taxon>
        <taxon>Planotetraspora</taxon>
    </lineage>
</organism>
<feature type="region of interest" description="Disordered" evidence="5">
    <location>
        <begin position="900"/>
        <end position="924"/>
    </location>
</feature>
<dbReference type="Gene3D" id="1.10.601.10">
    <property type="entry name" value="RNA Polymerase Primary Sigma Factor"/>
    <property type="match status" value="1"/>
</dbReference>
<evidence type="ECO:0000256" key="1">
    <source>
        <dbReference type="ARBA" id="ARBA00023015"/>
    </source>
</evidence>
<feature type="compositionally biased region" description="Low complexity" evidence="5">
    <location>
        <begin position="99"/>
        <end position="109"/>
    </location>
</feature>
<dbReference type="CDD" id="cd06171">
    <property type="entry name" value="Sigma70_r4"/>
    <property type="match status" value="1"/>
</dbReference>
<dbReference type="InterPro" id="IPR013325">
    <property type="entry name" value="RNA_pol_sigma_r2"/>
</dbReference>
<accession>A0A8J3XE41</accession>
<feature type="compositionally biased region" description="Polar residues" evidence="5">
    <location>
        <begin position="714"/>
        <end position="743"/>
    </location>
</feature>
<keyword evidence="3" id="KW-0238">DNA-binding</keyword>
<feature type="region of interest" description="Disordered" evidence="5">
    <location>
        <begin position="1002"/>
        <end position="1031"/>
    </location>
</feature>
<dbReference type="InterPro" id="IPR007630">
    <property type="entry name" value="RNA_pol_sigma70_r4"/>
</dbReference>
<name>A0A8J3XE41_9ACTN</name>
<dbReference type="InterPro" id="IPR013324">
    <property type="entry name" value="RNA_pol_sigma_r3/r4-like"/>
</dbReference>
<dbReference type="GO" id="GO:0016987">
    <property type="term" value="F:sigma factor activity"/>
    <property type="evidence" value="ECO:0007669"/>
    <property type="project" value="UniProtKB-KW"/>
</dbReference>
<dbReference type="NCBIfam" id="TIGR02937">
    <property type="entry name" value="sigma70-ECF"/>
    <property type="match status" value="1"/>
</dbReference>
<dbReference type="InterPro" id="IPR007624">
    <property type="entry name" value="RNA_pol_sigma70_r3"/>
</dbReference>
<dbReference type="InterPro" id="IPR007627">
    <property type="entry name" value="RNA_pol_sigma70_r2"/>
</dbReference>
<feature type="region of interest" description="Disordered" evidence="5">
    <location>
        <begin position="77"/>
        <end position="121"/>
    </location>
</feature>
<protein>
    <recommendedName>
        <fullName evidence="6">RNA polymerase sigma-70 domain-containing protein</fullName>
    </recommendedName>
</protein>
<dbReference type="AlphaFoldDB" id="A0A8J3XE41"/>
<sequence>MFIPSFDATDADSVAPLRSTGNMRVDGALRLALRFAHGAVMSEAGWKRVIDAAQLSEPEARLLLEFAPSFGLAIPGGLESERRHEPSAGNARVANHRPTTAGTRAATARQEGAPKATDRLEGKARTVTSVELSDAVAAAVRVIEDDRYTDRPWKRILTAEEELGLAHLIRDGRALDVDLPEDFPNTLEPGSPSKMAWECMVVHNLGLVHSIATKLPLPEGMEYEDLVQYGVLGIMRAVRKFDASKGYKFSTYATWWVRQSLSRSIADFGSLIRIPVHMHETCNSVRQAQRSLFERGLPSGPAEIALVLDLSPSKVMEALKLSKVTASLDVIVGEDASLGDFLAPTDHLPPFEDQVHREMDARELYRLLKLLPEKRSIEVLALRFGLLDGEEWTLEQIGNRVGVTRERIRQLEGKALTQLRQIAGRQAARRTPQPEATPKVKPLGKPTARKKMVASKARVARTNSSIPTTTDGKLVRGSGRQQEARSYLQALAAALTRRGVSTSLTSSIDEPALTVSKPSKAIIATAGRIEASVANGRFVWGAGRFRSTHPIKDTEGAAYAIARSGRGSNPVQPRGVHRSSTPTTPAGSATSRHVHTDSEALARLVELAGALSQLGIDVALEPENLVLAVNGPAAVVERTAGQVRVLTSSARYVWGVRISRDSHPVADHYGAAKKISEESLISLRSESERLLPKEATRTDAAASRATAQDDRATQKTAPDSGANSLSRNTGQATPNESAQTTRADPTLGLRVHERQASTPEPPRIAISTDGWIEASINSSMSAWDGGDTHTIKDPEGGAFRRSNDNSSESGHYATNGTAAVSHSSGNHKKDSRGVCPIPLGRAIATYTDNELIALALWIKSDGRRRSENDLVRDITSELKLSAHASTWAIHRVKDIVRAAQQRDGGSTDLPSNTGTHGRRTSDDRARSYLRSLADALARRGVRASLASDEATLMVEAPGDVVSRTAGRVDVSMADLQFAWGSNVFRMTHSIQDHDGAARMISGRGIRSSPQGDARRELPTAKASPTKKPERPLFLRSGSRPITAYESDELMAVIRWLWGDGRALTYDDLIDNVLSELGLPGRTRRRVQLIEEAATLAGWRASATDAADGSFRSGGPQYKDVVQWARKQRYEFGPGKAIPEHVVYQYNLAHPAQPYTPRQQSSR</sequence>
<dbReference type="InterPro" id="IPR036388">
    <property type="entry name" value="WH-like_DNA-bd_sf"/>
</dbReference>
<keyword evidence="8" id="KW-1185">Reference proteome</keyword>
<dbReference type="InterPro" id="IPR000943">
    <property type="entry name" value="RNA_pol_sigma70"/>
</dbReference>
<feature type="domain" description="RNA polymerase sigma-70" evidence="6">
    <location>
        <begin position="393"/>
        <end position="419"/>
    </location>
</feature>
<dbReference type="SUPFAM" id="SSF88946">
    <property type="entry name" value="Sigma2 domain of RNA polymerase sigma factors"/>
    <property type="match status" value="1"/>
</dbReference>
<dbReference type="EMBL" id="BOOP01000008">
    <property type="protein sequence ID" value="GII37026.1"/>
    <property type="molecule type" value="Genomic_DNA"/>
</dbReference>